<dbReference type="OrthoDB" id="5327538at2759"/>
<dbReference type="InterPro" id="IPR051935">
    <property type="entry name" value="HSDL2"/>
</dbReference>
<accession>A0A9P9G069</accession>
<keyword evidence="3" id="KW-1185">Reference proteome</keyword>
<dbReference type="SUPFAM" id="SSF51735">
    <property type="entry name" value="NAD(P)-binding Rossmann-fold domains"/>
    <property type="match status" value="1"/>
</dbReference>
<dbReference type="EMBL" id="JAGTJS010000034">
    <property type="protein sequence ID" value="KAH7230845.1"/>
    <property type="molecule type" value="Genomic_DNA"/>
</dbReference>
<protein>
    <submittedName>
        <fullName evidence="2">Short chain dehydrogenase</fullName>
    </submittedName>
</protein>
<reference evidence="2" key="1">
    <citation type="journal article" date="2021" name="Nat. Commun.">
        <title>Genetic determinants of endophytism in the Arabidopsis root mycobiome.</title>
        <authorList>
            <person name="Mesny F."/>
            <person name="Miyauchi S."/>
            <person name="Thiergart T."/>
            <person name="Pickel B."/>
            <person name="Atanasova L."/>
            <person name="Karlsson M."/>
            <person name="Huettel B."/>
            <person name="Barry K.W."/>
            <person name="Haridas S."/>
            <person name="Chen C."/>
            <person name="Bauer D."/>
            <person name="Andreopoulos W."/>
            <person name="Pangilinan J."/>
            <person name="LaButti K."/>
            <person name="Riley R."/>
            <person name="Lipzen A."/>
            <person name="Clum A."/>
            <person name="Drula E."/>
            <person name="Henrissat B."/>
            <person name="Kohler A."/>
            <person name="Grigoriev I.V."/>
            <person name="Martin F.M."/>
            <person name="Hacquard S."/>
        </authorList>
    </citation>
    <scope>NUCLEOTIDE SEQUENCE</scope>
    <source>
        <strain evidence="2">FSSC 5 MPI-SDFR-AT-0091</strain>
    </source>
</reference>
<dbReference type="InterPro" id="IPR002347">
    <property type="entry name" value="SDR_fam"/>
</dbReference>
<dbReference type="PRINTS" id="PR00081">
    <property type="entry name" value="GDHRDH"/>
</dbReference>
<evidence type="ECO:0000313" key="2">
    <source>
        <dbReference type="EMBL" id="KAH7230845.1"/>
    </source>
</evidence>
<evidence type="ECO:0000313" key="3">
    <source>
        <dbReference type="Proteomes" id="UP000736672"/>
    </source>
</evidence>
<proteinExistence type="predicted"/>
<dbReference type="PANTHER" id="PTHR42808">
    <property type="entry name" value="HYDROXYSTEROID DEHYDROGENASE-LIKE PROTEIN 2"/>
    <property type="match status" value="1"/>
</dbReference>
<comment type="caution">
    <text evidence="2">The sequence shown here is derived from an EMBL/GenBank/DDBJ whole genome shotgun (WGS) entry which is preliminary data.</text>
</comment>
<dbReference type="Pfam" id="PF13561">
    <property type="entry name" value="adh_short_C2"/>
    <property type="match status" value="1"/>
</dbReference>
<dbReference type="PANTHER" id="PTHR42808:SF4">
    <property type="entry name" value="SHORT CHAIN DEHYDROGENASE"/>
    <property type="match status" value="1"/>
</dbReference>
<sequence length="309" mass="33674">MSESPSPVALVVGASRGIGRQVAIDLSKNGYKGVVVAAKTVSDASQATPFPPDPNSSQSTINTVAREIGEAGGVAMPVRVDTRDFESVKNMVDSTVRLYGSLDVVVYNTGAVWWSSVENTPMKRFKLLQGVNIDGLYATIQAAMPHFQENGWKGRVIVVSPPIYSRFFRGKTAYAAIKVGMSVLTKGLAMDWKREGKRDMAISSIWPAVGIQSAATPDQSLLPNLRKPTIFSDAILEMLRTPAGDISGCLELDEDFLRKRGVKDFSKYNVVPGSTPRRMLPAKLPDISVPEEDDEGWRMDSSKQRGHNL</sequence>
<dbReference type="AlphaFoldDB" id="A0A9P9G069"/>
<dbReference type="InterPro" id="IPR036291">
    <property type="entry name" value="NAD(P)-bd_dom_sf"/>
</dbReference>
<organism evidence="2 3">
    <name type="scientific">Fusarium solani</name>
    <name type="common">Filamentous fungus</name>
    <dbReference type="NCBI Taxonomy" id="169388"/>
    <lineage>
        <taxon>Eukaryota</taxon>
        <taxon>Fungi</taxon>
        <taxon>Dikarya</taxon>
        <taxon>Ascomycota</taxon>
        <taxon>Pezizomycotina</taxon>
        <taxon>Sordariomycetes</taxon>
        <taxon>Hypocreomycetidae</taxon>
        <taxon>Hypocreales</taxon>
        <taxon>Nectriaceae</taxon>
        <taxon>Fusarium</taxon>
        <taxon>Fusarium solani species complex</taxon>
    </lineage>
</organism>
<gene>
    <name evidence="2" type="ORF">B0J15DRAFT_456158</name>
</gene>
<evidence type="ECO:0000256" key="1">
    <source>
        <dbReference type="SAM" id="MobiDB-lite"/>
    </source>
</evidence>
<dbReference type="Proteomes" id="UP000736672">
    <property type="component" value="Unassembled WGS sequence"/>
</dbReference>
<dbReference type="Gene3D" id="3.40.50.720">
    <property type="entry name" value="NAD(P)-binding Rossmann-like Domain"/>
    <property type="match status" value="1"/>
</dbReference>
<feature type="region of interest" description="Disordered" evidence="1">
    <location>
        <begin position="279"/>
        <end position="309"/>
    </location>
</feature>
<name>A0A9P9G069_FUSSL</name>